<evidence type="ECO:0000313" key="5">
    <source>
        <dbReference type="EMBL" id="CUH72147.1"/>
    </source>
</evidence>
<organism evidence="5 7">
    <name type="scientific">Thalassovita autumnalis</name>
    <dbReference type="NCBI Taxonomy" id="2072972"/>
    <lineage>
        <taxon>Bacteria</taxon>
        <taxon>Pseudomonadati</taxon>
        <taxon>Pseudomonadota</taxon>
        <taxon>Alphaproteobacteria</taxon>
        <taxon>Rhodobacterales</taxon>
        <taxon>Roseobacteraceae</taxon>
        <taxon>Thalassovita</taxon>
    </lineage>
</organism>
<dbReference type="Proteomes" id="UP000051887">
    <property type="component" value="Unassembled WGS sequence"/>
</dbReference>
<dbReference type="Proteomes" id="UP000051086">
    <property type="component" value="Unassembled WGS sequence"/>
</dbReference>
<dbReference type="SUPFAM" id="SSF52172">
    <property type="entry name" value="CheY-like"/>
    <property type="match status" value="1"/>
</dbReference>
<dbReference type="OrthoDB" id="7831674at2"/>
<dbReference type="RefSeq" id="WP_058243375.1">
    <property type="nucleotide sequence ID" value="NZ_CYSB01000005.1"/>
</dbReference>
<proteinExistence type="predicted"/>
<gene>
    <name evidence="5" type="primary">kdpE</name>
    <name evidence="4" type="ORF">TL5118_00248</name>
    <name evidence="5" type="ORF">TL5120_01943</name>
</gene>
<dbReference type="InterPro" id="IPR050595">
    <property type="entry name" value="Bact_response_regulator"/>
</dbReference>
<dbReference type="GO" id="GO:0000160">
    <property type="term" value="P:phosphorelay signal transduction system"/>
    <property type="evidence" value="ECO:0007669"/>
    <property type="project" value="InterPro"/>
</dbReference>
<dbReference type="PROSITE" id="PS50110">
    <property type="entry name" value="RESPONSE_REGULATORY"/>
    <property type="match status" value="1"/>
</dbReference>
<dbReference type="EMBL" id="CYSB01000005">
    <property type="protein sequence ID" value="CUH62936.1"/>
    <property type="molecule type" value="Genomic_DNA"/>
</dbReference>
<reference evidence="5 7" key="1">
    <citation type="submission" date="2015-09" db="EMBL/GenBank/DDBJ databases">
        <authorList>
            <consortium name="Swine Surveillance"/>
        </authorList>
    </citation>
    <scope>NUCLEOTIDE SEQUENCE [LARGE SCALE GENOMIC DNA]</scope>
    <source>
        <strain evidence="5 7">5120</strain>
    </source>
</reference>
<name>A0A0P1F521_9RHOB</name>
<protein>
    <submittedName>
        <fullName evidence="5">KDP operon transcriptional regulatory protein KdpE</fullName>
    </submittedName>
</protein>
<dbReference type="InterPro" id="IPR011006">
    <property type="entry name" value="CheY-like_superfamily"/>
</dbReference>
<reference evidence="4 6" key="2">
    <citation type="submission" date="2015-09" db="EMBL/GenBank/DDBJ databases">
        <authorList>
            <person name="Rodrigo-Torres L."/>
            <person name="Arahal D.R."/>
        </authorList>
    </citation>
    <scope>NUCLEOTIDE SEQUENCE [LARGE SCALE GENOMIC DNA]</scope>
    <source>
        <strain evidence="4 6">CECT 5118</strain>
    </source>
</reference>
<evidence type="ECO:0000313" key="7">
    <source>
        <dbReference type="Proteomes" id="UP000051887"/>
    </source>
</evidence>
<dbReference type="InterPro" id="IPR001789">
    <property type="entry name" value="Sig_transdc_resp-reg_receiver"/>
</dbReference>
<keyword evidence="6" id="KW-1185">Reference proteome</keyword>
<dbReference type="EMBL" id="CYSC01000027">
    <property type="protein sequence ID" value="CUH72147.1"/>
    <property type="molecule type" value="Genomic_DNA"/>
</dbReference>
<dbReference type="PANTHER" id="PTHR44591:SF3">
    <property type="entry name" value="RESPONSE REGULATORY DOMAIN-CONTAINING PROTEIN"/>
    <property type="match status" value="1"/>
</dbReference>
<keyword evidence="1 2" id="KW-0597">Phosphoprotein</keyword>
<sequence length="238" mass="26186">MDDTELFNTARYPTPARPLLGMTLLVVEDSRFTSEALRLMCLHSGARIRRADTLIAAERHLKVYCPTVILIDLGLPDGSGLDLIHRLSRHSPRIEVILAISGDDGMEKRSLEQGADGFLAKPILSLASFQETILHHLPAAQRPMDPRLVNEAEITPDPISYHEDLQHAASLLDGRPDERTLDYVAQFLTGLGRSANDGAVRDAGQTLGITRMRRASPDKALLALRGLLQKRLAAAPMF</sequence>
<dbReference type="SMART" id="SM00448">
    <property type="entry name" value="REC"/>
    <property type="match status" value="1"/>
</dbReference>
<dbReference type="AlphaFoldDB" id="A0A0P1F521"/>
<feature type="modified residue" description="4-aspartylphosphate" evidence="2">
    <location>
        <position position="72"/>
    </location>
</feature>
<feature type="domain" description="Response regulatory" evidence="3">
    <location>
        <begin position="23"/>
        <end position="136"/>
    </location>
</feature>
<dbReference type="CDD" id="cd00156">
    <property type="entry name" value="REC"/>
    <property type="match status" value="1"/>
</dbReference>
<accession>A0A0P1F521</accession>
<dbReference type="Gene3D" id="3.40.50.2300">
    <property type="match status" value="1"/>
</dbReference>
<evidence type="ECO:0000313" key="6">
    <source>
        <dbReference type="Proteomes" id="UP000051086"/>
    </source>
</evidence>
<dbReference type="PANTHER" id="PTHR44591">
    <property type="entry name" value="STRESS RESPONSE REGULATOR PROTEIN 1"/>
    <property type="match status" value="1"/>
</dbReference>
<evidence type="ECO:0000256" key="2">
    <source>
        <dbReference type="PROSITE-ProRule" id="PRU00169"/>
    </source>
</evidence>
<evidence type="ECO:0000259" key="3">
    <source>
        <dbReference type="PROSITE" id="PS50110"/>
    </source>
</evidence>
<dbReference type="Pfam" id="PF00072">
    <property type="entry name" value="Response_reg"/>
    <property type="match status" value="1"/>
</dbReference>
<evidence type="ECO:0000256" key="1">
    <source>
        <dbReference type="ARBA" id="ARBA00022553"/>
    </source>
</evidence>
<evidence type="ECO:0000313" key="4">
    <source>
        <dbReference type="EMBL" id="CUH62936.1"/>
    </source>
</evidence>